<dbReference type="InterPro" id="IPR011162">
    <property type="entry name" value="MHC_I/II-like_Ag-recog"/>
</dbReference>
<feature type="region of interest" description="Disordered" evidence="4">
    <location>
        <begin position="36"/>
        <end position="86"/>
    </location>
</feature>
<feature type="compositionally biased region" description="Low complexity" evidence="4">
    <location>
        <begin position="471"/>
        <end position="489"/>
    </location>
</feature>
<evidence type="ECO:0000313" key="8">
    <source>
        <dbReference type="Proteomes" id="UP000694523"/>
    </source>
</evidence>
<dbReference type="InterPro" id="IPR036179">
    <property type="entry name" value="Ig-like_dom_sf"/>
</dbReference>
<evidence type="ECO:0000256" key="5">
    <source>
        <dbReference type="SAM" id="Phobius"/>
    </source>
</evidence>
<keyword evidence="2" id="KW-0393">Immunoglobulin domain</keyword>
<dbReference type="SUPFAM" id="SSF48726">
    <property type="entry name" value="Immunoglobulin"/>
    <property type="match status" value="1"/>
</dbReference>
<keyword evidence="8" id="KW-1185">Reference proteome</keyword>
<keyword evidence="5" id="KW-0812">Transmembrane</keyword>
<evidence type="ECO:0000259" key="6">
    <source>
        <dbReference type="PROSITE" id="PS50835"/>
    </source>
</evidence>
<keyword evidence="1" id="KW-0325">Glycoprotein</keyword>
<dbReference type="AlphaFoldDB" id="A0A8C6S6G8"/>
<dbReference type="SMART" id="SM00407">
    <property type="entry name" value="IGc1"/>
    <property type="match status" value="1"/>
</dbReference>
<evidence type="ECO:0000256" key="4">
    <source>
        <dbReference type="SAM" id="MobiDB-lite"/>
    </source>
</evidence>
<feature type="region of interest" description="Disordered" evidence="4">
    <location>
        <begin position="470"/>
        <end position="508"/>
    </location>
</feature>
<evidence type="ECO:0000256" key="3">
    <source>
        <dbReference type="RuleBase" id="RU004439"/>
    </source>
</evidence>
<evidence type="ECO:0000313" key="7">
    <source>
        <dbReference type="Ensembl" id="ENSNMLP00000000702.1"/>
    </source>
</evidence>
<dbReference type="PANTHER" id="PTHR16675">
    <property type="entry name" value="MHC CLASS I-RELATED"/>
    <property type="match status" value="1"/>
</dbReference>
<dbReference type="Pfam" id="PF00129">
    <property type="entry name" value="MHC_I"/>
    <property type="match status" value="1"/>
</dbReference>
<dbReference type="PROSITE" id="PS00290">
    <property type="entry name" value="IG_MHC"/>
    <property type="match status" value="1"/>
</dbReference>
<dbReference type="GO" id="GO:0005615">
    <property type="term" value="C:extracellular space"/>
    <property type="evidence" value="ECO:0007669"/>
    <property type="project" value="TreeGrafter"/>
</dbReference>
<proteinExistence type="inferred from homology"/>
<dbReference type="InterPro" id="IPR050208">
    <property type="entry name" value="MHC_class-I_related"/>
</dbReference>
<accession>A0A8C6S6G8</accession>
<organism evidence="7 8">
    <name type="scientific">Neogobius melanostomus</name>
    <name type="common">round goby</name>
    <dbReference type="NCBI Taxonomy" id="47308"/>
    <lineage>
        <taxon>Eukaryota</taxon>
        <taxon>Metazoa</taxon>
        <taxon>Chordata</taxon>
        <taxon>Craniata</taxon>
        <taxon>Vertebrata</taxon>
        <taxon>Euteleostomi</taxon>
        <taxon>Actinopterygii</taxon>
        <taxon>Neopterygii</taxon>
        <taxon>Teleostei</taxon>
        <taxon>Neoteleostei</taxon>
        <taxon>Acanthomorphata</taxon>
        <taxon>Gobiaria</taxon>
        <taxon>Gobiiformes</taxon>
        <taxon>Gobioidei</taxon>
        <taxon>Gobiidae</taxon>
        <taxon>Benthophilinae</taxon>
        <taxon>Neogobiini</taxon>
        <taxon>Neogobius</taxon>
    </lineage>
</organism>
<dbReference type="PANTHER" id="PTHR16675:SF193">
    <property type="entry name" value="LOC571647 PROTEIN-RELATED"/>
    <property type="match status" value="1"/>
</dbReference>
<dbReference type="GO" id="GO:0006955">
    <property type="term" value="P:immune response"/>
    <property type="evidence" value="ECO:0007669"/>
    <property type="project" value="TreeGrafter"/>
</dbReference>
<feature type="domain" description="Ig-like" evidence="6">
    <location>
        <begin position="308"/>
        <end position="397"/>
    </location>
</feature>
<dbReference type="Pfam" id="PF07654">
    <property type="entry name" value="C1-set"/>
    <property type="match status" value="1"/>
</dbReference>
<keyword evidence="5" id="KW-1133">Transmembrane helix</keyword>
<evidence type="ECO:0000256" key="2">
    <source>
        <dbReference type="ARBA" id="ARBA00023319"/>
    </source>
</evidence>
<dbReference type="InterPro" id="IPR007110">
    <property type="entry name" value="Ig-like_dom"/>
</dbReference>
<dbReference type="PROSITE" id="PS50835">
    <property type="entry name" value="IG_LIKE"/>
    <property type="match status" value="1"/>
</dbReference>
<sequence>MDLGKGELERMCSVKAGVKRLSCTRTDKTPTMTLFLERAESGSARRHYTRKKKQKQTQKRRQRLSGSKPHQTPDKPLQTRTDPGHRGSRMSVLSLLSLCVLLGTFMITNSERHSLTYIYTALSKSVGNEYPGIHDFTAMGQLDTKMIDYFDSDNQVKVPKQPWMEERLGKDYWDKGTESRKSKQQWFKVNLDILKERMNQTDDEVHVLQWMHGCEADLIHDPVKGEDKLEFARGIDMYSYNGNSFLYFDDAHDTWVAAAKEAQQTKRKWDEVQVLKDYTKGYLEKECLDWLSKFMDYGKQQLKHAIPPKVYMFASPAREKSNVILTCMATGFYPPDIILNIKRNGRILTEENRVMTTGIRPNQDDTYQRRDRIEILRSDEAVYSCEVIHAASNVDIKTYWDGKCPEHGDAVDGLPLGAVVGAVVGLLIVILVIVGVVLWKRRMDKKRQYAGVPTVSGGVRVDPPCLPMCASGDNSSGSGSTGSNSSINNAPMAGRPLLNEAAGTANDE</sequence>
<dbReference type="InterPro" id="IPR001039">
    <property type="entry name" value="MHC_I_a_a1/a2"/>
</dbReference>
<dbReference type="InterPro" id="IPR003006">
    <property type="entry name" value="Ig/MHC_CS"/>
</dbReference>
<keyword evidence="5" id="KW-0472">Membrane</keyword>
<feature type="compositionally biased region" description="Basic residues" evidence="4">
    <location>
        <begin position="44"/>
        <end position="63"/>
    </location>
</feature>
<dbReference type="Ensembl" id="ENSNMLT00000000829.1">
    <property type="protein sequence ID" value="ENSNMLP00000000702.1"/>
    <property type="gene ID" value="ENSNMLG00000000579.1"/>
</dbReference>
<reference evidence="7" key="1">
    <citation type="submission" date="2025-08" db="UniProtKB">
        <authorList>
            <consortium name="Ensembl"/>
        </authorList>
    </citation>
    <scope>IDENTIFICATION</scope>
</reference>
<dbReference type="SUPFAM" id="SSF54452">
    <property type="entry name" value="MHC antigen-recognition domain"/>
    <property type="match status" value="1"/>
</dbReference>
<reference evidence="7" key="2">
    <citation type="submission" date="2025-09" db="UniProtKB">
        <authorList>
            <consortium name="Ensembl"/>
        </authorList>
    </citation>
    <scope>IDENTIFICATION</scope>
</reference>
<dbReference type="FunFam" id="3.30.500.10:FF:000005">
    <property type="entry name" value="MHC class I antigen ZKA transcript variant 1"/>
    <property type="match status" value="1"/>
</dbReference>
<dbReference type="Gene3D" id="3.30.500.10">
    <property type="entry name" value="MHC class I-like antigen recognition-like"/>
    <property type="match status" value="1"/>
</dbReference>
<dbReference type="PRINTS" id="PR01638">
    <property type="entry name" value="MHCCLASSI"/>
</dbReference>
<evidence type="ECO:0000256" key="1">
    <source>
        <dbReference type="ARBA" id="ARBA00023180"/>
    </source>
</evidence>
<dbReference type="InterPro" id="IPR011161">
    <property type="entry name" value="MHC_I-like_Ag-recog"/>
</dbReference>
<name>A0A8C6S6G8_9GOBI</name>
<dbReference type="InterPro" id="IPR003597">
    <property type="entry name" value="Ig_C1-set"/>
</dbReference>
<dbReference type="Gene3D" id="2.60.40.10">
    <property type="entry name" value="Immunoglobulins"/>
    <property type="match status" value="1"/>
</dbReference>
<dbReference type="InterPro" id="IPR037055">
    <property type="entry name" value="MHC_I-like_Ag-recog_sf"/>
</dbReference>
<protein>
    <submittedName>
        <fullName evidence="7">Major histocompatibility complex class I ZKA</fullName>
    </submittedName>
</protein>
<dbReference type="GO" id="GO:0009897">
    <property type="term" value="C:external side of plasma membrane"/>
    <property type="evidence" value="ECO:0007669"/>
    <property type="project" value="TreeGrafter"/>
</dbReference>
<comment type="similarity">
    <text evidence="3">Belongs to the MHC class I family.</text>
</comment>
<dbReference type="InterPro" id="IPR013783">
    <property type="entry name" value="Ig-like_fold"/>
</dbReference>
<feature type="transmembrane region" description="Helical" evidence="5">
    <location>
        <begin position="414"/>
        <end position="439"/>
    </location>
</feature>
<dbReference type="Proteomes" id="UP000694523">
    <property type="component" value="Unplaced"/>
</dbReference>